<dbReference type="PANTHER" id="PTHR14097">
    <property type="entry name" value="OXIDOREDUCTASE HTATIP2"/>
    <property type="match status" value="1"/>
</dbReference>
<dbReference type="EMBL" id="LDJK01000096">
    <property type="protein sequence ID" value="KRG67600.1"/>
    <property type="molecule type" value="Genomic_DNA"/>
</dbReference>
<gene>
    <name evidence="3" type="ORF">ABB28_16585</name>
</gene>
<dbReference type="AlphaFoldDB" id="A0A0R0CEE0"/>
<dbReference type="PANTHER" id="PTHR14097:SF8">
    <property type="entry name" value="NAD(P)-BINDING DOMAIN-CONTAINING PROTEIN"/>
    <property type="match status" value="1"/>
</dbReference>
<feature type="domain" description="NAD-dependent epimerase/dehydratase" evidence="2">
    <location>
        <begin position="3"/>
        <end position="114"/>
    </location>
</feature>
<evidence type="ECO:0000259" key="2">
    <source>
        <dbReference type="Pfam" id="PF01370"/>
    </source>
</evidence>
<evidence type="ECO:0000313" key="4">
    <source>
        <dbReference type="Proteomes" id="UP000051386"/>
    </source>
</evidence>
<dbReference type="Gene3D" id="3.40.50.720">
    <property type="entry name" value="NAD(P)-binding Rossmann-like Domain"/>
    <property type="match status" value="1"/>
</dbReference>
<comment type="subcellular location">
    <subcellularLocation>
        <location evidence="1">Membrane</location>
    </subcellularLocation>
</comment>
<proteinExistence type="predicted"/>
<dbReference type="InterPro" id="IPR001509">
    <property type="entry name" value="Epimerase_deHydtase"/>
</dbReference>
<accession>A0A0R0CEE0</accession>
<dbReference type="GO" id="GO:0016020">
    <property type="term" value="C:membrane"/>
    <property type="evidence" value="ECO:0007669"/>
    <property type="project" value="UniProtKB-SubCell"/>
</dbReference>
<dbReference type="SUPFAM" id="SSF51735">
    <property type="entry name" value="NAD(P)-binding Rossmann-fold domains"/>
    <property type="match status" value="1"/>
</dbReference>
<organism evidence="3 4">
    <name type="scientific">Stenotrophomonas chelatiphaga</name>
    <dbReference type="NCBI Taxonomy" id="517011"/>
    <lineage>
        <taxon>Bacteria</taxon>
        <taxon>Pseudomonadati</taxon>
        <taxon>Pseudomonadota</taxon>
        <taxon>Gammaproteobacteria</taxon>
        <taxon>Lysobacterales</taxon>
        <taxon>Lysobacteraceae</taxon>
        <taxon>Stenotrophomonas</taxon>
    </lineage>
</organism>
<dbReference type="PATRIC" id="fig|517011.3.peg.3569"/>
<reference evidence="3 4" key="1">
    <citation type="submission" date="2015-05" db="EMBL/GenBank/DDBJ databases">
        <title>Genome sequencing and analysis of members of genus Stenotrophomonas.</title>
        <authorList>
            <person name="Patil P.P."/>
            <person name="Midha S."/>
            <person name="Patil P.B."/>
        </authorList>
    </citation>
    <scope>NUCLEOTIDE SEQUENCE [LARGE SCALE GENOMIC DNA]</scope>
    <source>
        <strain evidence="3 4">DSM 21508</strain>
    </source>
</reference>
<dbReference type="InterPro" id="IPR036291">
    <property type="entry name" value="NAD(P)-bd_dom_sf"/>
</dbReference>
<name>A0A0R0CEE0_9GAMM</name>
<protein>
    <recommendedName>
        <fullName evidence="2">NAD-dependent epimerase/dehydratase domain-containing protein</fullName>
    </recommendedName>
</protein>
<evidence type="ECO:0000313" key="3">
    <source>
        <dbReference type="EMBL" id="KRG67600.1"/>
    </source>
</evidence>
<dbReference type="Pfam" id="PF01370">
    <property type="entry name" value="Epimerase"/>
    <property type="match status" value="1"/>
</dbReference>
<sequence>MHILLTGATGLLGQGVLNACLASPDVTRITVLARRPLDRAEAKVNEVLLEDFSQAATVQAQLSGIDAALYCAGAPPIGTAEKEYRRVTVELTLSVARAYAAANPQGRFFYISGANSDPESRLMPLRIKGETEDALQRLPVTTVMLRPGGILPEEGTHSPHGVMRMFHALASPLQGMIVKNVPGAATTNGAIGRAMIALARSPSPPAIVENREINQLGQPAA</sequence>
<evidence type="ECO:0000256" key="1">
    <source>
        <dbReference type="ARBA" id="ARBA00004370"/>
    </source>
</evidence>
<dbReference type="RefSeq" id="WP_057687464.1">
    <property type="nucleotide sequence ID" value="NZ_LDJK01000096.1"/>
</dbReference>
<comment type="caution">
    <text evidence="3">The sequence shown here is derived from an EMBL/GenBank/DDBJ whole genome shotgun (WGS) entry which is preliminary data.</text>
</comment>
<dbReference type="Proteomes" id="UP000051386">
    <property type="component" value="Unassembled WGS sequence"/>
</dbReference>
<keyword evidence="4" id="KW-1185">Reference proteome</keyword>